<keyword evidence="1" id="KW-0472">Membrane</keyword>
<evidence type="ECO:0000256" key="1">
    <source>
        <dbReference type="SAM" id="Phobius"/>
    </source>
</evidence>
<proteinExistence type="predicted"/>
<evidence type="ECO:0008006" key="4">
    <source>
        <dbReference type="Google" id="ProtNLM"/>
    </source>
</evidence>
<organism evidence="2 3">
    <name type="scientific">Mycena metata</name>
    <dbReference type="NCBI Taxonomy" id="1033252"/>
    <lineage>
        <taxon>Eukaryota</taxon>
        <taxon>Fungi</taxon>
        <taxon>Dikarya</taxon>
        <taxon>Basidiomycota</taxon>
        <taxon>Agaricomycotina</taxon>
        <taxon>Agaricomycetes</taxon>
        <taxon>Agaricomycetidae</taxon>
        <taxon>Agaricales</taxon>
        <taxon>Marasmiineae</taxon>
        <taxon>Mycenaceae</taxon>
        <taxon>Mycena</taxon>
    </lineage>
</organism>
<keyword evidence="1" id="KW-0812">Transmembrane</keyword>
<name>A0AAD7K5T4_9AGAR</name>
<keyword evidence="1" id="KW-1133">Transmembrane helix</keyword>
<feature type="transmembrane region" description="Helical" evidence="1">
    <location>
        <begin position="52"/>
        <end position="70"/>
    </location>
</feature>
<gene>
    <name evidence="2" type="ORF">B0H16DRAFT_1500648</name>
</gene>
<feature type="transmembrane region" description="Helical" evidence="1">
    <location>
        <begin position="141"/>
        <end position="162"/>
    </location>
</feature>
<feature type="transmembrane region" description="Helical" evidence="1">
    <location>
        <begin position="174"/>
        <end position="196"/>
    </location>
</feature>
<protein>
    <recommendedName>
        <fullName evidence="4">TLC domain-containing protein</fullName>
    </recommendedName>
</protein>
<reference evidence="2" key="1">
    <citation type="submission" date="2023-03" db="EMBL/GenBank/DDBJ databases">
        <title>Massive genome expansion in bonnet fungi (Mycena s.s.) driven by repeated elements and novel gene families across ecological guilds.</title>
        <authorList>
            <consortium name="Lawrence Berkeley National Laboratory"/>
            <person name="Harder C.B."/>
            <person name="Miyauchi S."/>
            <person name="Viragh M."/>
            <person name="Kuo A."/>
            <person name="Thoen E."/>
            <person name="Andreopoulos B."/>
            <person name="Lu D."/>
            <person name="Skrede I."/>
            <person name="Drula E."/>
            <person name="Henrissat B."/>
            <person name="Morin E."/>
            <person name="Kohler A."/>
            <person name="Barry K."/>
            <person name="LaButti K."/>
            <person name="Morin E."/>
            <person name="Salamov A."/>
            <person name="Lipzen A."/>
            <person name="Mereny Z."/>
            <person name="Hegedus B."/>
            <person name="Baldrian P."/>
            <person name="Stursova M."/>
            <person name="Weitz H."/>
            <person name="Taylor A."/>
            <person name="Grigoriev I.V."/>
            <person name="Nagy L.G."/>
            <person name="Martin F."/>
            <person name="Kauserud H."/>
        </authorList>
    </citation>
    <scope>NUCLEOTIDE SEQUENCE</scope>
    <source>
        <strain evidence="2">CBHHK182m</strain>
    </source>
</reference>
<accession>A0AAD7K5T4</accession>
<keyword evidence="3" id="KW-1185">Reference proteome</keyword>
<feature type="transmembrane region" description="Helical" evidence="1">
    <location>
        <begin position="202"/>
        <end position="226"/>
    </location>
</feature>
<evidence type="ECO:0000313" key="3">
    <source>
        <dbReference type="Proteomes" id="UP001215598"/>
    </source>
</evidence>
<comment type="caution">
    <text evidence="2">The sequence shown here is derived from an EMBL/GenBank/DDBJ whole genome shotgun (WGS) entry which is preliminary data.</text>
</comment>
<evidence type="ECO:0000313" key="2">
    <source>
        <dbReference type="EMBL" id="KAJ7778975.1"/>
    </source>
</evidence>
<dbReference type="Proteomes" id="UP001215598">
    <property type="component" value="Unassembled WGS sequence"/>
</dbReference>
<dbReference type="AlphaFoldDB" id="A0AAD7K5T4"/>
<feature type="transmembrane region" description="Helical" evidence="1">
    <location>
        <begin position="20"/>
        <end position="40"/>
    </location>
</feature>
<dbReference type="EMBL" id="JARKIB010000006">
    <property type="protein sequence ID" value="KAJ7778975.1"/>
    <property type="molecule type" value="Genomic_DNA"/>
</dbReference>
<sequence length="430" mass="46624">MSAAAPPVFSLVNLPLPVSLSTTPVFVPAFLTLCASYPALSPFFPSTRQRAWILTTIASAVMTLASLPFVRDYALALRAGGGVADVQLRTPAAVAVNRFFQAYLAADMFVGGMYYRDQIGVLTGWVHHAVYLCITEIAIRWAWAHIFCFAACLELPTLLRGLSTLLPPFRSNTLFALAFLLTRILLHLVLLLSYAAAPATRVPAAILALVFPLHAMWFAGCVRGFVRRFKKARGVKAAASKTLRHPLAPDIYPDARSLARHSSASSLTSSTATQPPPWTGGVTLRLRRLRARVDGWASSSPFYYPSPANGNDPPGWLPPSNSRLGLAWGHPLLSRALLHSPQRPILRAVRPRVMVRRMSASLVKALALPSREVVLDYVLGESGRRVAPAVPSHLDPPPTLHDGGRVVREEVHPDPVPPIAGVEVEVGASY</sequence>